<comment type="caution">
    <text evidence="2">The sequence shown here is derived from an EMBL/GenBank/DDBJ whole genome shotgun (WGS) entry which is preliminary data.</text>
</comment>
<dbReference type="Proteomes" id="UP000648075">
    <property type="component" value="Unassembled WGS sequence"/>
</dbReference>
<name>A0A918PCM6_9SPHN</name>
<evidence type="ECO:0000313" key="3">
    <source>
        <dbReference type="Proteomes" id="UP000648075"/>
    </source>
</evidence>
<reference evidence="2" key="2">
    <citation type="submission" date="2020-09" db="EMBL/GenBank/DDBJ databases">
        <authorList>
            <person name="Sun Q."/>
            <person name="Kim S."/>
        </authorList>
    </citation>
    <scope>NUCLEOTIDE SEQUENCE</scope>
    <source>
        <strain evidence="2">KCTC 32255</strain>
    </source>
</reference>
<feature type="chain" id="PRO_5038123647" evidence="1">
    <location>
        <begin position="27"/>
        <end position="288"/>
    </location>
</feature>
<evidence type="ECO:0000256" key="1">
    <source>
        <dbReference type="SAM" id="SignalP"/>
    </source>
</evidence>
<dbReference type="EMBL" id="BMZA01000003">
    <property type="protein sequence ID" value="GGY99866.1"/>
    <property type="molecule type" value="Genomic_DNA"/>
</dbReference>
<dbReference type="RefSeq" id="WP_189620377.1">
    <property type="nucleotide sequence ID" value="NZ_BMZA01000003.1"/>
</dbReference>
<evidence type="ECO:0000313" key="2">
    <source>
        <dbReference type="EMBL" id="GGY99866.1"/>
    </source>
</evidence>
<dbReference type="AlphaFoldDB" id="A0A918PCM6"/>
<keyword evidence="3" id="KW-1185">Reference proteome</keyword>
<organism evidence="2 3">
    <name type="scientific">Novosphingobium colocasiae</name>
    <dbReference type="NCBI Taxonomy" id="1256513"/>
    <lineage>
        <taxon>Bacteria</taxon>
        <taxon>Pseudomonadati</taxon>
        <taxon>Pseudomonadota</taxon>
        <taxon>Alphaproteobacteria</taxon>
        <taxon>Sphingomonadales</taxon>
        <taxon>Sphingomonadaceae</taxon>
        <taxon>Novosphingobium</taxon>
    </lineage>
</organism>
<sequence>MVRSKAVLSSIFLGLSATLATGPAFAQPVLPAAQAAAQGLSYADLVDLSAASGLVIKATIRRMTEVPRQRAPDLAPGLGRFYIEADTQALLAGKTAIGESVNYLVDLPLDARGRAPKLKKAQVLLFALPVPGRPADIQLLSSAAQLPWSEVREQQVRQILADLAAPDAPAEVTGVRELLYVPGDLAGQGETQVFLTTKSGTAASITVHHEPGAAPVWGVSFSELVAELGHPPQRDTLGWYRLACFLPNVLPPALNVSESYASVRQADADYRMVLGELGVCTRTLPTIP</sequence>
<protein>
    <submittedName>
        <fullName evidence="2">Uncharacterized protein</fullName>
    </submittedName>
</protein>
<accession>A0A918PCM6</accession>
<reference evidence="2" key="1">
    <citation type="journal article" date="2014" name="Int. J. Syst. Evol. Microbiol.">
        <title>Complete genome sequence of Corynebacterium casei LMG S-19264T (=DSM 44701T), isolated from a smear-ripened cheese.</title>
        <authorList>
            <consortium name="US DOE Joint Genome Institute (JGI-PGF)"/>
            <person name="Walter F."/>
            <person name="Albersmeier A."/>
            <person name="Kalinowski J."/>
            <person name="Ruckert C."/>
        </authorList>
    </citation>
    <scope>NUCLEOTIDE SEQUENCE</scope>
    <source>
        <strain evidence="2">KCTC 32255</strain>
    </source>
</reference>
<keyword evidence="1" id="KW-0732">Signal</keyword>
<proteinExistence type="predicted"/>
<feature type="signal peptide" evidence="1">
    <location>
        <begin position="1"/>
        <end position="26"/>
    </location>
</feature>
<gene>
    <name evidence="2" type="ORF">GCM10011614_13580</name>
</gene>